<protein>
    <recommendedName>
        <fullName evidence="8">Probable cytosol aminopeptidase</fullName>
        <ecNumber evidence="8">3.4.11.1</ecNumber>
    </recommendedName>
    <alternativeName>
        <fullName evidence="8">Leucine aminopeptidase</fullName>
        <shortName evidence="8">LAP</shortName>
        <ecNumber evidence="8">3.4.11.10</ecNumber>
    </alternativeName>
    <alternativeName>
        <fullName evidence="8">Leucyl aminopeptidase</fullName>
    </alternativeName>
</protein>
<dbReference type="NCBIfam" id="NF002077">
    <property type="entry name" value="PRK00913.2-4"/>
    <property type="match status" value="1"/>
</dbReference>
<dbReference type="Pfam" id="PF00883">
    <property type="entry name" value="Peptidase_M17"/>
    <property type="match status" value="1"/>
</dbReference>
<keyword evidence="11" id="KW-1185">Reference proteome</keyword>
<dbReference type="EC" id="3.4.11.10" evidence="8"/>
<dbReference type="NCBIfam" id="NF002073">
    <property type="entry name" value="PRK00913.1-2"/>
    <property type="match status" value="1"/>
</dbReference>
<evidence type="ECO:0000256" key="3">
    <source>
        <dbReference type="ARBA" id="ARBA00009528"/>
    </source>
</evidence>
<feature type="binding site" evidence="8">
    <location>
        <position position="287"/>
    </location>
    <ligand>
        <name>Mn(2+)</name>
        <dbReference type="ChEBI" id="CHEBI:29035"/>
        <label>2</label>
    </ligand>
</feature>
<evidence type="ECO:0000256" key="5">
    <source>
        <dbReference type="ARBA" id="ARBA00022670"/>
    </source>
</evidence>
<gene>
    <name evidence="8" type="primary">pepA</name>
    <name evidence="10" type="ORF">FHS48_002364</name>
</gene>
<dbReference type="GO" id="GO:0005737">
    <property type="term" value="C:cytoplasm"/>
    <property type="evidence" value="ECO:0007669"/>
    <property type="project" value="UniProtKB-SubCell"/>
</dbReference>
<evidence type="ECO:0000256" key="1">
    <source>
        <dbReference type="ARBA" id="ARBA00000135"/>
    </source>
</evidence>
<keyword evidence="8" id="KW-0479">Metal-binding</keyword>
<accession>A0A7X0DN37</accession>
<dbReference type="AlphaFoldDB" id="A0A7X0DN37"/>
<dbReference type="PANTHER" id="PTHR11963:SF23">
    <property type="entry name" value="CYTOSOL AMINOPEPTIDASE"/>
    <property type="match status" value="1"/>
</dbReference>
<dbReference type="NCBIfam" id="NF002075">
    <property type="entry name" value="PRK00913.2-2"/>
    <property type="match status" value="1"/>
</dbReference>
<dbReference type="GO" id="GO:0070006">
    <property type="term" value="F:metalloaminopeptidase activity"/>
    <property type="evidence" value="ECO:0007669"/>
    <property type="project" value="InterPro"/>
</dbReference>
<dbReference type="SUPFAM" id="SSF53187">
    <property type="entry name" value="Zn-dependent exopeptidases"/>
    <property type="match status" value="1"/>
</dbReference>
<dbReference type="NCBIfam" id="NF002074">
    <property type="entry name" value="PRK00913.1-4"/>
    <property type="match status" value="1"/>
</dbReference>
<proteinExistence type="inferred from homology"/>
<evidence type="ECO:0000313" key="11">
    <source>
        <dbReference type="Proteomes" id="UP000544872"/>
    </source>
</evidence>
<comment type="caution">
    <text evidence="10">The sequence shown here is derived from an EMBL/GenBank/DDBJ whole genome shotgun (WGS) entry which is preliminary data.</text>
</comment>
<evidence type="ECO:0000256" key="6">
    <source>
        <dbReference type="ARBA" id="ARBA00022801"/>
    </source>
</evidence>
<dbReference type="InterPro" id="IPR043472">
    <property type="entry name" value="Macro_dom-like"/>
</dbReference>
<name>A0A7X0DN37_NOVIT</name>
<dbReference type="InterPro" id="IPR011356">
    <property type="entry name" value="Leucine_aapep/pepB"/>
</dbReference>
<feature type="binding site" evidence="8">
    <location>
        <position position="348"/>
    </location>
    <ligand>
        <name>Mn(2+)</name>
        <dbReference type="ChEBI" id="CHEBI:29035"/>
        <label>2</label>
    </ligand>
</feature>
<keyword evidence="5 8" id="KW-0645">Protease</keyword>
<dbReference type="PANTHER" id="PTHR11963">
    <property type="entry name" value="LEUCINE AMINOPEPTIDASE-RELATED"/>
    <property type="match status" value="1"/>
</dbReference>
<evidence type="ECO:0000256" key="8">
    <source>
        <dbReference type="HAMAP-Rule" id="MF_00181"/>
    </source>
</evidence>
<dbReference type="CDD" id="cd00433">
    <property type="entry name" value="Peptidase_M17"/>
    <property type="match status" value="1"/>
</dbReference>
<dbReference type="InterPro" id="IPR023042">
    <property type="entry name" value="Peptidase_M17_leu_NH2_pept"/>
</dbReference>
<dbReference type="InterPro" id="IPR000819">
    <property type="entry name" value="Peptidase_M17_C"/>
</dbReference>
<dbReference type="InterPro" id="IPR008283">
    <property type="entry name" value="Peptidase_M17_N"/>
</dbReference>
<dbReference type="Pfam" id="PF02789">
    <property type="entry name" value="Peptidase_M17_N"/>
    <property type="match status" value="1"/>
</dbReference>
<keyword evidence="7 8" id="KW-0464">Manganese</keyword>
<feature type="binding site" evidence="8">
    <location>
        <position position="264"/>
    </location>
    <ligand>
        <name>Mn(2+)</name>
        <dbReference type="ChEBI" id="CHEBI:29035"/>
        <label>2</label>
    </ligand>
</feature>
<keyword evidence="4 8" id="KW-0031">Aminopeptidase</keyword>
<dbReference type="HAMAP" id="MF_00181">
    <property type="entry name" value="Cytosol_peptidase_M17"/>
    <property type="match status" value="1"/>
</dbReference>
<dbReference type="PRINTS" id="PR00481">
    <property type="entry name" value="LAMNOPPTDASE"/>
</dbReference>
<dbReference type="Gene3D" id="3.40.220.10">
    <property type="entry name" value="Leucine Aminopeptidase, subunit E, domain 1"/>
    <property type="match status" value="1"/>
</dbReference>
<dbReference type="GO" id="GO:0006508">
    <property type="term" value="P:proteolysis"/>
    <property type="evidence" value="ECO:0007669"/>
    <property type="project" value="UniProtKB-KW"/>
</dbReference>
<dbReference type="PROSITE" id="PS00631">
    <property type="entry name" value="CYTOSOL_AP"/>
    <property type="match status" value="1"/>
</dbReference>
<feature type="binding site" evidence="8">
    <location>
        <position position="269"/>
    </location>
    <ligand>
        <name>Mn(2+)</name>
        <dbReference type="ChEBI" id="CHEBI:29035"/>
        <label>2</label>
    </ligand>
</feature>
<comment type="cofactor">
    <cofactor evidence="8">
        <name>Mn(2+)</name>
        <dbReference type="ChEBI" id="CHEBI:29035"/>
    </cofactor>
    <text evidence="8">Binds 2 manganese ions per subunit.</text>
</comment>
<comment type="subcellular location">
    <subcellularLocation>
        <location evidence="8">Cytoplasm</location>
    </subcellularLocation>
</comment>
<dbReference type="EMBL" id="JACIIX010000008">
    <property type="protein sequence ID" value="MBB6210934.1"/>
    <property type="molecule type" value="Genomic_DNA"/>
</dbReference>
<comment type="catalytic activity">
    <reaction evidence="2 8">
        <text>Release of an N-terminal amino acid, preferentially leucine, but not glutamic or aspartic acids.</text>
        <dbReference type="EC" id="3.4.11.10"/>
    </reaction>
</comment>
<sequence>MKIRFAKSGLPATGTVIVGVLADRTLTAAAKSLDDAGNGALSRALEAAKFDGKAEQTLTVLAPAGTTLSRLVVVGLGDAAKADVAAWERIGGAAYAAAVATQDDEVLFALDGIDGAAVTTAEAAARIGFGALLRSYRFDKYRSEATEKKDDKPKVTTFTVASDIGKDAKEAFAPLDAVAEGVFLTRNLQSEPANILGPEEFAKECQKLEKLGVKVTVLGEKEMKKLGMHALLGVGQGSVRESQTVIMEWTGGTKGEAPVAFVGKGVCFDTGGICLKPAGGMEDMKWDMGGAGVVTGLMHALASRKAKANVVGLIGLVENMPSGNAQRPGDVVVSMSGQTIEVINTDAEGRLVLADVLTYAQREHKPKAIIDLATLTGAIIVALGGEHAGMFTNSDDLADKLFKKGQATGEKVWRMPLGDAYDKLIKSDIADMKNVGDGRNGGSITAAQFLKRYIENDTPWAHLDIAGTTWTNKDLPVVPKGATAFGVRLLNDLVAEHYEG</sequence>
<dbReference type="GO" id="GO:0030145">
    <property type="term" value="F:manganese ion binding"/>
    <property type="evidence" value="ECO:0007669"/>
    <property type="project" value="UniProtKB-UniRule"/>
</dbReference>
<feature type="active site" evidence="8">
    <location>
        <position position="276"/>
    </location>
</feature>
<evidence type="ECO:0000313" key="10">
    <source>
        <dbReference type="EMBL" id="MBB6210934.1"/>
    </source>
</evidence>
<feature type="binding site" evidence="8">
    <location>
        <position position="346"/>
    </location>
    <ligand>
        <name>Mn(2+)</name>
        <dbReference type="ChEBI" id="CHEBI:29035"/>
        <label>1</label>
    </ligand>
</feature>
<keyword evidence="8" id="KW-0963">Cytoplasm</keyword>
<comment type="function">
    <text evidence="8">Presumably involved in the processing and regular turnover of intracellular proteins. Catalyzes the removal of unsubstituted N-terminal amino acids from various peptides.</text>
</comment>
<dbReference type="Proteomes" id="UP000544872">
    <property type="component" value="Unassembled WGS sequence"/>
</dbReference>
<comment type="catalytic activity">
    <reaction evidence="1 8">
        <text>Release of an N-terminal amino acid, Xaa-|-Yaa-, in which Xaa is preferably Leu, but may be other amino acids including Pro although not Arg or Lys, and Yaa may be Pro. Amino acid amides and methyl esters are also readily hydrolyzed, but rates on arylamides are exceedingly low.</text>
        <dbReference type="EC" id="3.4.11.1"/>
    </reaction>
</comment>
<organism evidence="10 11">
    <name type="scientific">Novispirillum itersonii</name>
    <name type="common">Aquaspirillum itersonii</name>
    <dbReference type="NCBI Taxonomy" id="189"/>
    <lineage>
        <taxon>Bacteria</taxon>
        <taxon>Pseudomonadati</taxon>
        <taxon>Pseudomonadota</taxon>
        <taxon>Alphaproteobacteria</taxon>
        <taxon>Rhodospirillales</taxon>
        <taxon>Novispirillaceae</taxon>
        <taxon>Novispirillum</taxon>
    </lineage>
</organism>
<feature type="binding site" evidence="8">
    <location>
        <position position="269"/>
    </location>
    <ligand>
        <name>Mn(2+)</name>
        <dbReference type="ChEBI" id="CHEBI:29035"/>
        <label>1</label>
    </ligand>
</feature>
<dbReference type="EC" id="3.4.11.1" evidence="8"/>
<feature type="binding site" evidence="8">
    <location>
        <position position="348"/>
    </location>
    <ligand>
        <name>Mn(2+)</name>
        <dbReference type="ChEBI" id="CHEBI:29035"/>
        <label>1</label>
    </ligand>
</feature>
<evidence type="ECO:0000259" key="9">
    <source>
        <dbReference type="PROSITE" id="PS00631"/>
    </source>
</evidence>
<comment type="similarity">
    <text evidence="3 8">Belongs to the peptidase M17 family.</text>
</comment>
<feature type="active site" evidence="8">
    <location>
        <position position="350"/>
    </location>
</feature>
<dbReference type="Gene3D" id="3.40.630.10">
    <property type="entry name" value="Zn peptidases"/>
    <property type="match status" value="1"/>
</dbReference>
<keyword evidence="6 8" id="KW-0378">Hydrolase</keyword>
<evidence type="ECO:0000256" key="7">
    <source>
        <dbReference type="ARBA" id="ARBA00023211"/>
    </source>
</evidence>
<dbReference type="RefSeq" id="WP_184263748.1">
    <property type="nucleotide sequence ID" value="NZ_JACIIX010000008.1"/>
</dbReference>
<reference evidence="10 11" key="1">
    <citation type="submission" date="2020-08" db="EMBL/GenBank/DDBJ databases">
        <title>Genomic Encyclopedia of Type Strains, Phase IV (KMG-IV): sequencing the most valuable type-strain genomes for metagenomic binning, comparative biology and taxonomic classification.</title>
        <authorList>
            <person name="Goeker M."/>
        </authorList>
    </citation>
    <scope>NUCLEOTIDE SEQUENCE [LARGE SCALE GENOMIC DNA]</scope>
    <source>
        <strain evidence="10 11">DSM 11590</strain>
    </source>
</reference>
<evidence type="ECO:0000256" key="4">
    <source>
        <dbReference type="ARBA" id="ARBA00022438"/>
    </source>
</evidence>
<evidence type="ECO:0000256" key="2">
    <source>
        <dbReference type="ARBA" id="ARBA00000967"/>
    </source>
</evidence>
<dbReference type="SUPFAM" id="SSF52949">
    <property type="entry name" value="Macro domain-like"/>
    <property type="match status" value="1"/>
</dbReference>
<feature type="domain" description="Cytosol aminopeptidase" evidence="9">
    <location>
        <begin position="344"/>
        <end position="351"/>
    </location>
</feature>